<dbReference type="PANTHER" id="PTHR47815:SF1">
    <property type="entry name" value="UNIVERSAL STRESS PROTEIN A FAMILY PROTEIN C25B2.10"/>
    <property type="match status" value="1"/>
</dbReference>
<keyword evidence="4" id="KW-1185">Reference proteome</keyword>
<name>A0AA38RC59_9PEZI</name>
<comment type="caution">
    <text evidence="3">The sequence shown here is derived from an EMBL/GenBank/DDBJ whole genome shotgun (WGS) entry which is preliminary data.</text>
</comment>
<dbReference type="SUPFAM" id="SSF52402">
    <property type="entry name" value="Adenine nucleotide alpha hydrolases-like"/>
    <property type="match status" value="1"/>
</dbReference>
<dbReference type="Proteomes" id="UP001174694">
    <property type="component" value="Unassembled WGS sequence"/>
</dbReference>
<feature type="compositionally biased region" description="Acidic residues" evidence="1">
    <location>
        <begin position="444"/>
        <end position="458"/>
    </location>
</feature>
<organism evidence="3 4">
    <name type="scientific">Pleurostoma richardsiae</name>
    <dbReference type="NCBI Taxonomy" id="41990"/>
    <lineage>
        <taxon>Eukaryota</taxon>
        <taxon>Fungi</taxon>
        <taxon>Dikarya</taxon>
        <taxon>Ascomycota</taxon>
        <taxon>Pezizomycotina</taxon>
        <taxon>Sordariomycetes</taxon>
        <taxon>Sordariomycetidae</taxon>
        <taxon>Calosphaeriales</taxon>
        <taxon>Pleurostomataceae</taxon>
        <taxon>Pleurostoma</taxon>
    </lineage>
</organism>
<sequence length="515" mass="55573">MSQPAASPPTAPPTLLASPQPTGAGSPDSDVSPTSQPPTKSQNEPAASADYFSRTASEHRSESSKTSGGGGESDTSSRSASTVTSPRPQASGSLVPDEDHRTPDENERPNIISRKSSTASVTFRAPKDPSLPQGRQRRTDAGRLRASSPTPSRFRPHVAFDNVVVGEATKSNTPSYTVTVRHAGYQPKRRSRTFMVGVDEHPYSNDALQWLLDEFVDDGDEVVCVRVVEKDVRAVGERNYQEEANSIMAKIQERSGQSRAISLVLEYAVGKLHSTFQRLIQMYQPSMLIVGTRGRSLGGIQGLVNTRNSFSKYCLQYSPIPVVVVRPDDKRQKKKEKRSQDPDKQSYIKMLASNKGMHEADSENSSIYDMEMRISPDEEAHKVAAAIGLPAAFDPTLKPIKDPFGQHPRPSTAPAVQSSPLVSPAIVDSDAIGPVIAPVASPESGDEESEDEEEDAEFDVQSGSQVLQSQKKERLHEMEVGEAAALLKSQPAVDEESDSDEDGGGEVAGGDVPKA</sequence>
<feature type="compositionally biased region" description="Basic and acidic residues" evidence="1">
    <location>
        <begin position="470"/>
        <end position="479"/>
    </location>
</feature>
<dbReference type="AlphaFoldDB" id="A0AA38RC59"/>
<dbReference type="CDD" id="cd23659">
    <property type="entry name" value="USP_At3g01520-like"/>
    <property type="match status" value="1"/>
</dbReference>
<evidence type="ECO:0000313" key="3">
    <source>
        <dbReference type="EMBL" id="KAJ9136727.1"/>
    </source>
</evidence>
<evidence type="ECO:0000256" key="1">
    <source>
        <dbReference type="SAM" id="MobiDB-lite"/>
    </source>
</evidence>
<feature type="domain" description="UspA" evidence="2">
    <location>
        <begin position="192"/>
        <end position="326"/>
    </location>
</feature>
<feature type="region of interest" description="Disordered" evidence="1">
    <location>
        <begin position="436"/>
        <end position="515"/>
    </location>
</feature>
<dbReference type="Gene3D" id="3.40.50.620">
    <property type="entry name" value="HUPs"/>
    <property type="match status" value="1"/>
</dbReference>
<feature type="compositionally biased region" description="Pro residues" evidence="1">
    <location>
        <begin position="1"/>
        <end position="12"/>
    </location>
</feature>
<evidence type="ECO:0000259" key="2">
    <source>
        <dbReference type="Pfam" id="PF00582"/>
    </source>
</evidence>
<proteinExistence type="predicted"/>
<protein>
    <submittedName>
        <fullName evidence="3">Universal stress protein family</fullName>
    </submittedName>
</protein>
<feature type="region of interest" description="Disordered" evidence="1">
    <location>
        <begin position="398"/>
        <end position="420"/>
    </location>
</feature>
<evidence type="ECO:0000313" key="4">
    <source>
        <dbReference type="Proteomes" id="UP001174694"/>
    </source>
</evidence>
<feature type="compositionally biased region" description="Low complexity" evidence="1">
    <location>
        <begin position="13"/>
        <end position="22"/>
    </location>
</feature>
<dbReference type="Pfam" id="PF00582">
    <property type="entry name" value="Usp"/>
    <property type="match status" value="1"/>
</dbReference>
<reference evidence="3" key="1">
    <citation type="submission" date="2022-07" db="EMBL/GenBank/DDBJ databases">
        <title>Fungi with potential for degradation of polypropylene.</title>
        <authorList>
            <person name="Gostincar C."/>
        </authorList>
    </citation>
    <scope>NUCLEOTIDE SEQUENCE</scope>
    <source>
        <strain evidence="3">EXF-13308</strain>
    </source>
</reference>
<gene>
    <name evidence="3" type="ORF">NKR23_g9594</name>
</gene>
<dbReference type="PANTHER" id="PTHR47815">
    <property type="entry name" value="UNIVERSAL STRESS PROTEIN A FAMILY PROTEIN C25B2.10"/>
    <property type="match status" value="1"/>
</dbReference>
<dbReference type="EMBL" id="JANBVO010000038">
    <property type="protein sequence ID" value="KAJ9136727.1"/>
    <property type="molecule type" value="Genomic_DNA"/>
</dbReference>
<feature type="region of interest" description="Disordered" evidence="1">
    <location>
        <begin position="1"/>
        <end position="155"/>
    </location>
</feature>
<feature type="region of interest" description="Disordered" evidence="1">
    <location>
        <begin position="326"/>
        <end position="364"/>
    </location>
</feature>
<feature type="compositionally biased region" description="Polar residues" evidence="1">
    <location>
        <begin position="80"/>
        <end position="92"/>
    </location>
</feature>
<feature type="compositionally biased region" description="Basic and acidic residues" evidence="1">
    <location>
        <begin position="97"/>
        <end position="108"/>
    </location>
</feature>
<dbReference type="InterPro" id="IPR006016">
    <property type="entry name" value="UspA"/>
</dbReference>
<feature type="compositionally biased region" description="Polar residues" evidence="1">
    <location>
        <begin position="29"/>
        <end position="45"/>
    </location>
</feature>
<dbReference type="InterPro" id="IPR014729">
    <property type="entry name" value="Rossmann-like_a/b/a_fold"/>
</dbReference>
<feature type="compositionally biased region" description="Acidic residues" evidence="1">
    <location>
        <begin position="493"/>
        <end position="504"/>
    </location>
</feature>
<accession>A0AA38RC59</accession>